<evidence type="ECO:0000313" key="2">
    <source>
        <dbReference type="EMBL" id="GHH56476.1"/>
    </source>
</evidence>
<evidence type="ECO:0000256" key="1">
    <source>
        <dbReference type="SAM" id="MobiDB-lite"/>
    </source>
</evidence>
<sequence length="54" mass="5875">MAAKGERGPKATRVGIRDSRVSTEPALTSELTERLLEVRRTVVAPARSAGRVRD</sequence>
<gene>
    <name evidence="2" type="ORF">GCM10017774_74600</name>
</gene>
<accession>A0ABQ3MQ91</accession>
<dbReference type="Proteomes" id="UP000605568">
    <property type="component" value="Unassembled WGS sequence"/>
</dbReference>
<dbReference type="RefSeq" id="WP_191304103.1">
    <property type="nucleotide sequence ID" value="NZ_BNAR01000016.1"/>
</dbReference>
<feature type="compositionally biased region" description="Basic and acidic residues" evidence="1">
    <location>
        <begin position="1"/>
        <end position="21"/>
    </location>
</feature>
<evidence type="ECO:0008006" key="4">
    <source>
        <dbReference type="Google" id="ProtNLM"/>
    </source>
</evidence>
<reference evidence="3" key="1">
    <citation type="journal article" date="2019" name="Int. J. Syst. Evol. Microbiol.">
        <title>The Global Catalogue of Microorganisms (GCM) 10K type strain sequencing project: providing services to taxonomists for standard genome sequencing and annotation.</title>
        <authorList>
            <consortium name="The Broad Institute Genomics Platform"/>
            <consortium name="The Broad Institute Genome Sequencing Center for Infectious Disease"/>
            <person name="Wu L."/>
            <person name="Ma J."/>
        </authorList>
    </citation>
    <scope>NUCLEOTIDE SEQUENCE [LARGE SCALE GENOMIC DNA]</scope>
    <source>
        <strain evidence="3">CGMCC 4.7367</strain>
    </source>
</reference>
<organism evidence="2 3">
    <name type="scientific">Lentzea cavernae</name>
    <dbReference type="NCBI Taxonomy" id="2020703"/>
    <lineage>
        <taxon>Bacteria</taxon>
        <taxon>Bacillati</taxon>
        <taxon>Actinomycetota</taxon>
        <taxon>Actinomycetes</taxon>
        <taxon>Pseudonocardiales</taxon>
        <taxon>Pseudonocardiaceae</taxon>
        <taxon>Lentzea</taxon>
    </lineage>
</organism>
<proteinExistence type="predicted"/>
<name>A0ABQ3MQ91_9PSEU</name>
<feature type="region of interest" description="Disordered" evidence="1">
    <location>
        <begin position="1"/>
        <end position="25"/>
    </location>
</feature>
<keyword evidence="3" id="KW-1185">Reference proteome</keyword>
<dbReference type="EMBL" id="BNAR01000016">
    <property type="protein sequence ID" value="GHH56476.1"/>
    <property type="molecule type" value="Genomic_DNA"/>
</dbReference>
<evidence type="ECO:0000313" key="3">
    <source>
        <dbReference type="Proteomes" id="UP000605568"/>
    </source>
</evidence>
<protein>
    <recommendedName>
        <fullName evidence="4">FXSXX-COOH protein</fullName>
    </recommendedName>
</protein>
<comment type="caution">
    <text evidence="2">The sequence shown here is derived from an EMBL/GenBank/DDBJ whole genome shotgun (WGS) entry which is preliminary data.</text>
</comment>